<sequence length="146" mass="14678">MTQTTQHPHRAGAELVRTPRRVPLTFLLALAAGLALAGLVAVGLHTDLAGGTPATTVPEAGTLQVSGSGMTKTIPCHAGYLSVSGQKNTITLTGHCTSVSVSGSGNHVAVDSTDAVSASGTGNVVLYHWGSPKVDNVGTANIVRQG</sequence>
<dbReference type="Proteomes" id="UP000091846">
    <property type="component" value="Unassembled WGS sequence"/>
</dbReference>
<reference evidence="2 3" key="1">
    <citation type="submission" date="2016-06" db="EMBL/GenBank/DDBJ databases">
        <authorList>
            <person name="Kjaerup R.B."/>
            <person name="Dalgaard T.S."/>
            <person name="Juul-Madsen H.R."/>
        </authorList>
    </citation>
    <scope>NUCLEOTIDE SEQUENCE [LARGE SCALE GENOMIC DNA]</scope>
    <source>
        <strain evidence="2 3">E1334</strain>
    </source>
</reference>
<dbReference type="OrthoDB" id="4751491at2"/>
<feature type="transmembrane region" description="Helical" evidence="1">
    <location>
        <begin position="24"/>
        <end position="44"/>
    </location>
</feature>
<evidence type="ECO:0000313" key="2">
    <source>
        <dbReference type="EMBL" id="OBI41990.1"/>
    </source>
</evidence>
<dbReference type="AlphaFoldDB" id="A0A1A2YVG6"/>
<keyword evidence="1" id="KW-0812">Transmembrane</keyword>
<dbReference type="InterPro" id="IPR021417">
    <property type="entry name" value="DUF3060"/>
</dbReference>
<evidence type="ECO:0008006" key="4">
    <source>
        <dbReference type="Google" id="ProtNLM"/>
    </source>
</evidence>
<dbReference type="RefSeq" id="WP_065028819.1">
    <property type="nucleotide sequence ID" value="NZ_LZKI01000076.1"/>
</dbReference>
<gene>
    <name evidence="2" type="ORF">A5708_22860</name>
</gene>
<evidence type="ECO:0000256" key="1">
    <source>
        <dbReference type="SAM" id="Phobius"/>
    </source>
</evidence>
<comment type="caution">
    <text evidence="2">The sequence shown here is derived from an EMBL/GenBank/DDBJ whole genome shotgun (WGS) entry which is preliminary data.</text>
</comment>
<keyword evidence="1" id="KW-1133">Transmembrane helix</keyword>
<protein>
    <recommendedName>
        <fullName evidence="4">DUF3060 domain-containing protein</fullName>
    </recommendedName>
</protein>
<organism evidence="2 3">
    <name type="scientific">Mycobacterium colombiense</name>
    <dbReference type="NCBI Taxonomy" id="339268"/>
    <lineage>
        <taxon>Bacteria</taxon>
        <taxon>Bacillati</taxon>
        <taxon>Actinomycetota</taxon>
        <taxon>Actinomycetes</taxon>
        <taxon>Mycobacteriales</taxon>
        <taxon>Mycobacteriaceae</taxon>
        <taxon>Mycobacterium</taxon>
        <taxon>Mycobacterium avium complex (MAC)</taxon>
    </lineage>
</organism>
<keyword evidence="1" id="KW-0472">Membrane</keyword>
<accession>A0A1A2YVG6</accession>
<dbReference type="EMBL" id="LZKI01000076">
    <property type="protein sequence ID" value="OBI41990.1"/>
    <property type="molecule type" value="Genomic_DNA"/>
</dbReference>
<name>A0A1A2YVG6_9MYCO</name>
<dbReference type="Pfam" id="PF11259">
    <property type="entry name" value="DUF3060"/>
    <property type="match status" value="1"/>
</dbReference>
<proteinExistence type="predicted"/>
<evidence type="ECO:0000313" key="3">
    <source>
        <dbReference type="Proteomes" id="UP000091846"/>
    </source>
</evidence>